<dbReference type="Pfam" id="PF03412">
    <property type="entry name" value="Peptidase_C39"/>
    <property type="match status" value="1"/>
</dbReference>
<evidence type="ECO:0000256" key="7">
    <source>
        <dbReference type="ARBA" id="ARBA00023136"/>
    </source>
</evidence>
<dbReference type="AlphaFoldDB" id="A0A1B1C389"/>
<evidence type="ECO:0000256" key="2">
    <source>
        <dbReference type="ARBA" id="ARBA00022692"/>
    </source>
</evidence>
<accession>A0A1B1C389</accession>
<dbReference type="GO" id="GO:0008233">
    <property type="term" value="F:peptidase activity"/>
    <property type="evidence" value="ECO:0007669"/>
    <property type="project" value="InterPro"/>
</dbReference>
<keyword evidence="2 8" id="KW-0812">Transmembrane</keyword>
<evidence type="ECO:0000256" key="5">
    <source>
        <dbReference type="ARBA" id="ARBA00022840"/>
    </source>
</evidence>
<dbReference type="EMBL" id="CP016230">
    <property type="protein sequence ID" value="ANP79285.1"/>
    <property type="molecule type" value="Genomic_DNA"/>
</dbReference>
<gene>
    <name evidence="12" type="ORF">A134_23390</name>
</gene>
<evidence type="ECO:0000313" key="12">
    <source>
        <dbReference type="EMBL" id="ANP79285.1"/>
    </source>
</evidence>
<dbReference type="InterPro" id="IPR005074">
    <property type="entry name" value="Peptidase_C39"/>
</dbReference>
<protein>
    <submittedName>
        <fullName evidence="12">ABC transporter ATP-binding protein</fullName>
    </submittedName>
</protein>
<dbReference type="GO" id="GO:0015421">
    <property type="term" value="F:ABC-type oligopeptide transporter activity"/>
    <property type="evidence" value="ECO:0007669"/>
    <property type="project" value="TreeGrafter"/>
</dbReference>
<evidence type="ECO:0000259" key="9">
    <source>
        <dbReference type="PROSITE" id="PS50893"/>
    </source>
</evidence>
<evidence type="ECO:0000256" key="1">
    <source>
        <dbReference type="ARBA" id="ARBA00004651"/>
    </source>
</evidence>
<dbReference type="CDD" id="cd18567">
    <property type="entry name" value="ABC_6TM_CvaB_RaxB_like"/>
    <property type="match status" value="1"/>
</dbReference>
<reference evidence="12" key="1">
    <citation type="journal article" date="2012" name="Science">
        <title>Ecological populations of bacteria act as socially cohesive units of antibiotic production and resistance.</title>
        <authorList>
            <person name="Cordero O.X."/>
            <person name="Wildschutte H."/>
            <person name="Kirkup B."/>
            <person name="Proehl S."/>
            <person name="Ngo L."/>
            <person name="Hussain F."/>
            <person name="Le Roux F."/>
            <person name="Mincer T."/>
            <person name="Polz M.F."/>
        </authorList>
    </citation>
    <scope>NUCLEOTIDE SEQUENCE</scope>
    <source>
        <strain evidence="12">9CS106</strain>
    </source>
</reference>
<organism evidence="12">
    <name type="scientific">Vibrio crassostreae 9CS106</name>
    <dbReference type="NCBI Taxonomy" id="1191300"/>
    <lineage>
        <taxon>Bacteria</taxon>
        <taxon>Pseudomonadati</taxon>
        <taxon>Pseudomonadota</taxon>
        <taxon>Gammaproteobacteria</taxon>
        <taxon>Vibrionales</taxon>
        <taxon>Vibrionaceae</taxon>
        <taxon>Vibrio</taxon>
    </lineage>
</organism>
<dbReference type="SUPFAM" id="SSF90123">
    <property type="entry name" value="ABC transporter transmembrane region"/>
    <property type="match status" value="1"/>
</dbReference>
<keyword evidence="3" id="KW-0547">Nucleotide-binding</keyword>
<sequence length="711" mass="79980">MSTSHNQRTQSMLGHPHNLLHRLHYTHLKRVPLVMQSEVSECALACVAMISGYYGYQINVASLRRMVRIGTQGMNLKQVMELANRIRLTARAVQCEVEELDQLSLPCIIHWDLNHFVVLTKVCNGKVDINDPAQGKRQLSTIEFARSFTGIALELHPSSNFKKQDKRETMRINQLWEKIHGLKRTLVTLLMLSVVIQAAALIAPYYMQWVVDNVLLSHDTPLLMVLALGFALLNLIKTGVTAFRSWFVVRFSSALNIQMGANLFHHLIRLPNAYFEKRHVGDVVSRFGSINAIRELLTTGIVEALIDGLMASVVLIMMFLYSPLLTGVVLAVVGLSFVVQWLFYFPNRRITEESIVAEAKEDSHFLESIRAIQTIKLFSHETHRQNSWLNRYAEVINTDIQLGKLDIAETTLNDLIFGLEMVIVVYLGALIVIEGELTVGMLLAFIAYKNQFTTSILAFIDKILSFKLLTLHLERLSDITLHTQEDSPGQASLPLPVKGHIKVENVSFRYFDQAPWVLNQLSFEIEPGESIAITGESGCGKTTLLKLLLGLLSPTTGTIYLDGIDIQKLDKTTYRSHLGSVMQNDTLLSGTLSENITMFDSPYDEERLKESCRHANILAEIQRLPLGFYSLVGDMGSSFSGGQLQRIFLARALYKQPKVLCLDESTSHLDANNEAIINQHVQQLNITRIIIAHRAETIASATRTIHLEKPQ</sequence>
<feature type="transmembrane region" description="Helical" evidence="8">
    <location>
        <begin position="296"/>
        <end position="321"/>
    </location>
</feature>
<dbReference type="Gene3D" id="1.20.1560.10">
    <property type="entry name" value="ABC transporter type 1, transmembrane domain"/>
    <property type="match status" value="1"/>
</dbReference>
<reference evidence="12" key="2">
    <citation type="submission" date="2016-06" db="EMBL/GenBank/DDBJ databases">
        <title>Adaptive Radiation by Waves of Gene Transfer Leads to Fine-Scale Resource Partitioning in Marine Microbes.</title>
        <authorList>
            <person name="Hehemann J.-H."/>
            <person name="Arevalo P."/>
            <person name="Datta M.S."/>
            <person name="Yu X."/>
            <person name="Corzett C."/>
            <person name="Henschel A."/>
            <person name="Preheim S.P."/>
            <person name="Timberlake S."/>
            <person name="Alm E.J."/>
            <person name="Polz M.F."/>
        </authorList>
    </citation>
    <scope>NUCLEOTIDE SEQUENCE</scope>
    <source>
        <strain evidence="12">9CS106</strain>
    </source>
</reference>
<feature type="domain" description="ABC transporter" evidence="9">
    <location>
        <begin position="501"/>
        <end position="711"/>
    </location>
</feature>
<evidence type="ECO:0000256" key="4">
    <source>
        <dbReference type="ARBA" id="ARBA00022801"/>
    </source>
</evidence>
<dbReference type="InterPro" id="IPR027417">
    <property type="entry name" value="P-loop_NTPase"/>
</dbReference>
<dbReference type="InterPro" id="IPR011527">
    <property type="entry name" value="ABC1_TM_dom"/>
</dbReference>
<dbReference type="InterPro" id="IPR003439">
    <property type="entry name" value="ABC_transporter-like_ATP-bd"/>
</dbReference>
<evidence type="ECO:0000256" key="8">
    <source>
        <dbReference type="SAM" id="Phobius"/>
    </source>
</evidence>
<comment type="subcellular location">
    <subcellularLocation>
        <location evidence="1">Cell membrane</location>
        <topology evidence="1">Multi-pass membrane protein</topology>
    </subcellularLocation>
</comment>
<evidence type="ECO:0000259" key="10">
    <source>
        <dbReference type="PROSITE" id="PS50929"/>
    </source>
</evidence>
<feature type="domain" description="Peptidase C39" evidence="11">
    <location>
        <begin position="36"/>
        <end position="155"/>
    </location>
</feature>
<evidence type="ECO:0000256" key="6">
    <source>
        <dbReference type="ARBA" id="ARBA00022989"/>
    </source>
</evidence>
<keyword evidence="5 12" id="KW-0067">ATP-binding</keyword>
<dbReference type="GO" id="GO:0006508">
    <property type="term" value="P:proteolysis"/>
    <property type="evidence" value="ECO:0007669"/>
    <property type="project" value="InterPro"/>
</dbReference>
<dbReference type="SMART" id="SM00382">
    <property type="entry name" value="AAA"/>
    <property type="match status" value="1"/>
</dbReference>
<feature type="transmembrane region" description="Helical" evidence="8">
    <location>
        <begin position="222"/>
        <end position="243"/>
    </location>
</feature>
<name>A0A1B1C389_9VIBR</name>
<feature type="transmembrane region" description="Helical" evidence="8">
    <location>
        <begin position="415"/>
        <end position="433"/>
    </location>
</feature>
<dbReference type="PANTHER" id="PTHR43394:SF1">
    <property type="entry name" value="ATP-BINDING CASSETTE SUB-FAMILY B MEMBER 10, MITOCHONDRIAL"/>
    <property type="match status" value="1"/>
</dbReference>
<dbReference type="Gene3D" id="3.90.70.10">
    <property type="entry name" value="Cysteine proteinases"/>
    <property type="match status" value="1"/>
</dbReference>
<evidence type="ECO:0000256" key="3">
    <source>
        <dbReference type="ARBA" id="ARBA00022741"/>
    </source>
</evidence>
<feature type="domain" description="ABC transmembrane type-1" evidence="10">
    <location>
        <begin position="187"/>
        <end position="468"/>
    </location>
</feature>
<feature type="transmembrane region" description="Helical" evidence="8">
    <location>
        <begin position="327"/>
        <end position="345"/>
    </location>
</feature>
<dbReference type="PROSITE" id="PS00211">
    <property type="entry name" value="ABC_TRANSPORTER_1"/>
    <property type="match status" value="1"/>
</dbReference>
<keyword evidence="6 8" id="KW-1133">Transmembrane helix</keyword>
<dbReference type="PROSITE" id="PS50990">
    <property type="entry name" value="PEPTIDASE_C39"/>
    <property type="match status" value="1"/>
</dbReference>
<dbReference type="PROSITE" id="PS50893">
    <property type="entry name" value="ABC_TRANSPORTER_2"/>
    <property type="match status" value="1"/>
</dbReference>
<dbReference type="InterPro" id="IPR003593">
    <property type="entry name" value="AAA+_ATPase"/>
</dbReference>
<dbReference type="PANTHER" id="PTHR43394">
    <property type="entry name" value="ATP-DEPENDENT PERMEASE MDL1, MITOCHONDRIAL"/>
    <property type="match status" value="1"/>
</dbReference>
<dbReference type="Pfam" id="PF00005">
    <property type="entry name" value="ABC_tran"/>
    <property type="match status" value="1"/>
</dbReference>
<dbReference type="InterPro" id="IPR036640">
    <property type="entry name" value="ABC1_TM_sf"/>
</dbReference>
<proteinExistence type="predicted"/>
<dbReference type="PROSITE" id="PS50929">
    <property type="entry name" value="ABC_TM1F"/>
    <property type="match status" value="1"/>
</dbReference>
<dbReference type="SUPFAM" id="SSF52540">
    <property type="entry name" value="P-loop containing nucleoside triphosphate hydrolases"/>
    <property type="match status" value="1"/>
</dbReference>
<feature type="transmembrane region" description="Helical" evidence="8">
    <location>
        <begin position="186"/>
        <end position="207"/>
    </location>
</feature>
<dbReference type="Gene3D" id="3.40.50.300">
    <property type="entry name" value="P-loop containing nucleotide triphosphate hydrolases"/>
    <property type="match status" value="1"/>
</dbReference>
<keyword evidence="4" id="KW-0378">Hydrolase</keyword>
<dbReference type="Pfam" id="PF00664">
    <property type="entry name" value="ABC_membrane"/>
    <property type="match status" value="1"/>
</dbReference>
<evidence type="ECO:0000259" key="11">
    <source>
        <dbReference type="PROSITE" id="PS50990"/>
    </source>
</evidence>
<dbReference type="GO" id="GO:0005524">
    <property type="term" value="F:ATP binding"/>
    <property type="evidence" value="ECO:0007669"/>
    <property type="project" value="UniProtKB-KW"/>
</dbReference>
<dbReference type="GO" id="GO:0016887">
    <property type="term" value="F:ATP hydrolysis activity"/>
    <property type="evidence" value="ECO:0007669"/>
    <property type="project" value="InterPro"/>
</dbReference>
<dbReference type="InterPro" id="IPR017871">
    <property type="entry name" value="ABC_transporter-like_CS"/>
</dbReference>
<dbReference type="InterPro" id="IPR039421">
    <property type="entry name" value="Type_1_exporter"/>
</dbReference>
<dbReference type="GO" id="GO:0005886">
    <property type="term" value="C:plasma membrane"/>
    <property type="evidence" value="ECO:0007669"/>
    <property type="project" value="UniProtKB-SubCell"/>
</dbReference>
<keyword evidence="7 8" id="KW-0472">Membrane</keyword>